<name>A0A7R9LLX3_9ACAR</name>
<dbReference type="SUPFAM" id="SSF103473">
    <property type="entry name" value="MFS general substrate transporter"/>
    <property type="match status" value="1"/>
</dbReference>
<evidence type="ECO:0000313" key="8">
    <source>
        <dbReference type="EMBL" id="CAD7644126.1"/>
    </source>
</evidence>
<reference evidence="8" key="1">
    <citation type="submission" date="2020-11" db="EMBL/GenBank/DDBJ databases">
        <authorList>
            <person name="Tran Van P."/>
        </authorList>
    </citation>
    <scope>NUCLEOTIDE SEQUENCE</scope>
</reference>
<feature type="transmembrane region" description="Helical" evidence="6">
    <location>
        <begin position="138"/>
        <end position="160"/>
    </location>
</feature>
<dbReference type="InterPro" id="IPR011701">
    <property type="entry name" value="MFS"/>
</dbReference>
<sequence>MSDYKASDDDKHSIARRERTGSLSAVPTGSAPAIPIRYMVAGLVLLCTFNLYMCRINLSTAIIVGGRLAEIFGAKWLCAGGIGMSILVNALTPMIARSLHYWLLLASRVVLGMFQAFIFPSCYALFSKWAPDHERSTFLSFPTIGGNIGTIATSSLSGYLSENGFDGGWPSVFYVSAMIAMVWMILWILLVKSEPKDHPWVSHHELHYIHSNIKSNKTGGQPIKRSVPWVKICTSKAVLSVFLVKFTMNWNYVLFLLKLPAYFDTVFKYSVSKLDMTNNFTATVFAIGNTIAFTCGVITPLVIGYILEANDDTPRKQWGYVFYMSGAINICGGLVFAIFGSAKQQDWDKDPDSQQNDNKIITRI</sequence>
<evidence type="ECO:0000256" key="3">
    <source>
        <dbReference type="ARBA" id="ARBA00022989"/>
    </source>
</evidence>
<dbReference type="EMBL" id="CAJPVJ010001567">
    <property type="protein sequence ID" value="CAG2164952.1"/>
    <property type="molecule type" value="Genomic_DNA"/>
</dbReference>
<evidence type="ECO:0000259" key="7">
    <source>
        <dbReference type="PROSITE" id="PS50850"/>
    </source>
</evidence>
<dbReference type="PANTHER" id="PTHR11662">
    <property type="entry name" value="SOLUTE CARRIER FAMILY 17"/>
    <property type="match status" value="1"/>
</dbReference>
<feature type="region of interest" description="Disordered" evidence="5">
    <location>
        <begin position="345"/>
        <end position="364"/>
    </location>
</feature>
<feature type="transmembrane region" description="Helical" evidence="6">
    <location>
        <begin position="318"/>
        <end position="339"/>
    </location>
</feature>
<keyword evidence="9" id="KW-1185">Reference proteome</keyword>
<keyword evidence="3 6" id="KW-1133">Transmembrane helix</keyword>
<comment type="subcellular location">
    <subcellularLocation>
        <location evidence="1">Membrane</location>
        <topology evidence="1">Multi-pass membrane protein</topology>
    </subcellularLocation>
</comment>
<gene>
    <name evidence="8" type="ORF">ONB1V03_LOCUS4499</name>
</gene>
<feature type="transmembrane region" description="Helical" evidence="6">
    <location>
        <begin position="36"/>
        <end position="53"/>
    </location>
</feature>
<dbReference type="EMBL" id="OC916392">
    <property type="protein sequence ID" value="CAD7644126.1"/>
    <property type="molecule type" value="Genomic_DNA"/>
</dbReference>
<dbReference type="Gene3D" id="1.20.1250.20">
    <property type="entry name" value="MFS general substrate transporter like domains"/>
    <property type="match status" value="2"/>
</dbReference>
<organism evidence="8">
    <name type="scientific">Oppiella nova</name>
    <dbReference type="NCBI Taxonomy" id="334625"/>
    <lineage>
        <taxon>Eukaryota</taxon>
        <taxon>Metazoa</taxon>
        <taxon>Ecdysozoa</taxon>
        <taxon>Arthropoda</taxon>
        <taxon>Chelicerata</taxon>
        <taxon>Arachnida</taxon>
        <taxon>Acari</taxon>
        <taxon>Acariformes</taxon>
        <taxon>Sarcoptiformes</taxon>
        <taxon>Oribatida</taxon>
        <taxon>Brachypylina</taxon>
        <taxon>Oppioidea</taxon>
        <taxon>Oppiidae</taxon>
        <taxon>Oppiella</taxon>
    </lineage>
</organism>
<evidence type="ECO:0000256" key="5">
    <source>
        <dbReference type="SAM" id="MobiDB-lite"/>
    </source>
</evidence>
<dbReference type="PROSITE" id="PS50850">
    <property type="entry name" value="MFS"/>
    <property type="match status" value="1"/>
</dbReference>
<dbReference type="PANTHER" id="PTHR11662:SF399">
    <property type="entry name" value="FI19708P1-RELATED"/>
    <property type="match status" value="1"/>
</dbReference>
<feature type="transmembrane region" description="Helical" evidence="6">
    <location>
        <begin position="74"/>
        <end position="95"/>
    </location>
</feature>
<dbReference type="GO" id="GO:0006820">
    <property type="term" value="P:monoatomic anion transport"/>
    <property type="evidence" value="ECO:0007669"/>
    <property type="project" value="TreeGrafter"/>
</dbReference>
<dbReference type="InterPro" id="IPR036259">
    <property type="entry name" value="MFS_trans_sf"/>
</dbReference>
<keyword evidence="4 6" id="KW-0472">Membrane</keyword>
<evidence type="ECO:0000313" key="9">
    <source>
        <dbReference type="Proteomes" id="UP000728032"/>
    </source>
</evidence>
<dbReference type="InterPro" id="IPR020846">
    <property type="entry name" value="MFS_dom"/>
</dbReference>
<evidence type="ECO:0000256" key="4">
    <source>
        <dbReference type="ARBA" id="ARBA00023136"/>
    </source>
</evidence>
<dbReference type="AlphaFoldDB" id="A0A7R9LLX3"/>
<dbReference type="OrthoDB" id="6434013at2759"/>
<dbReference type="GO" id="GO:0022857">
    <property type="term" value="F:transmembrane transporter activity"/>
    <property type="evidence" value="ECO:0007669"/>
    <property type="project" value="InterPro"/>
</dbReference>
<evidence type="ECO:0000256" key="1">
    <source>
        <dbReference type="ARBA" id="ARBA00004141"/>
    </source>
</evidence>
<dbReference type="GO" id="GO:0016020">
    <property type="term" value="C:membrane"/>
    <property type="evidence" value="ECO:0007669"/>
    <property type="project" value="UniProtKB-SubCell"/>
</dbReference>
<evidence type="ECO:0000256" key="2">
    <source>
        <dbReference type="ARBA" id="ARBA00022692"/>
    </source>
</evidence>
<protein>
    <recommendedName>
        <fullName evidence="7">Major facilitator superfamily (MFS) profile domain-containing protein</fullName>
    </recommendedName>
</protein>
<feature type="transmembrane region" description="Helical" evidence="6">
    <location>
        <begin position="282"/>
        <end position="306"/>
    </location>
</feature>
<dbReference type="InterPro" id="IPR050382">
    <property type="entry name" value="MFS_Na/Anion_cotransporter"/>
</dbReference>
<dbReference type="Pfam" id="PF07690">
    <property type="entry name" value="MFS_1"/>
    <property type="match status" value="1"/>
</dbReference>
<feature type="transmembrane region" description="Helical" evidence="6">
    <location>
        <begin position="101"/>
        <end position="126"/>
    </location>
</feature>
<evidence type="ECO:0000256" key="6">
    <source>
        <dbReference type="SAM" id="Phobius"/>
    </source>
</evidence>
<feature type="transmembrane region" description="Helical" evidence="6">
    <location>
        <begin position="172"/>
        <end position="191"/>
    </location>
</feature>
<feature type="compositionally biased region" description="Polar residues" evidence="5">
    <location>
        <begin position="353"/>
        <end position="364"/>
    </location>
</feature>
<dbReference type="Proteomes" id="UP000728032">
    <property type="component" value="Unassembled WGS sequence"/>
</dbReference>
<accession>A0A7R9LLX3</accession>
<keyword evidence="2 6" id="KW-0812">Transmembrane</keyword>
<proteinExistence type="predicted"/>
<feature type="domain" description="Major facilitator superfamily (MFS) profile" evidence="7">
    <location>
        <begin position="1"/>
        <end position="364"/>
    </location>
</feature>